<evidence type="ECO:0000256" key="2">
    <source>
        <dbReference type="SAM" id="SignalP"/>
    </source>
</evidence>
<dbReference type="InterPro" id="IPR027385">
    <property type="entry name" value="Beta-barrel_OMP"/>
</dbReference>
<evidence type="ECO:0000313" key="5">
    <source>
        <dbReference type="Proteomes" id="UP000180253"/>
    </source>
</evidence>
<dbReference type="STRING" id="327939.BIW53_19860"/>
<dbReference type="AlphaFoldDB" id="A0A1S1N2K7"/>
<protein>
    <recommendedName>
        <fullName evidence="3">Outer membrane protein beta-barrel domain-containing protein</fullName>
    </recommendedName>
</protein>
<keyword evidence="5" id="KW-1185">Reference proteome</keyword>
<gene>
    <name evidence="4" type="ORF">BIW53_19860</name>
</gene>
<dbReference type="Pfam" id="PF13505">
    <property type="entry name" value="OMP_b-brl"/>
    <property type="match status" value="1"/>
</dbReference>
<organism evidence="4 5">
    <name type="scientific">Pseudoalteromonas byunsanensis</name>
    <dbReference type="NCBI Taxonomy" id="327939"/>
    <lineage>
        <taxon>Bacteria</taxon>
        <taxon>Pseudomonadati</taxon>
        <taxon>Pseudomonadota</taxon>
        <taxon>Gammaproteobacteria</taxon>
        <taxon>Alteromonadales</taxon>
        <taxon>Pseudoalteromonadaceae</taxon>
        <taxon>Pseudoalteromonas</taxon>
    </lineage>
</organism>
<dbReference type="OrthoDB" id="6386495at2"/>
<dbReference type="InterPro" id="IPR011250">
    <property type="entry name" value="OMP/PagP_B-barrel"/>
</dbReference>
<keyword evidence="1 2" id="KW-0732">Signal</keyword>
<proteinExistence type="predicted"/>
<feature type="domain" description="Outer membrane protein beta-barrel" evidence="3">
    <location>
        <begin position="8"/>
        <end position="193"/>
    </location>
</feature>
<comment type="caution">
    <text evidence="4">The sequence shown here is derived from an EMBL/GenBank/DDBJ whole genome shotgun (WGS) entry which is preliminary data.</text>
</comment>
<name>A0A1S1N2K7_9GAMM</name>
<accession>A0A1S1N2K7</accession>
<dbReference type="Gene3D" id="2.40.160.20">
    <property type="match status" value="1"/>
</dbReference>
<sequence length="193" mass="21428">MKVLLPAALIMLGAAFTQNAVASDVYVGALYNHQDIDIPGYGYDAAGIVVGYEFNEYVAFESRFATGISGMDMEYTAPNTKRSVKEDIDLQTSLLLKLTYPIADGLNVYGLTGYTRSKVTFENKGLVLNEGGNEVVRYHSESNWTRDGLSYGVGLEYQLNDNIDVFIDHQILPDFISGDQKWQSTAVGFTYRF</sequence>
<evidence type="ECO:0000259" key="3">
    <source>
        <dbReference type="Pfam" id="PF13505"/>
    </source>
</evidence>
<dbReference type="RefSeq" id="WP_070993750.1">
    <property type="nucleotide sequence ID" value="NZ_CBCSHD010000006.1"/>
</dbReference>
<feature type="signal peptide" evidence="2">
    <location>
        <begin position="1"/>
        <end position="22"/>
    </location>
</feature>
<dbReference type="EMBL" id="MNAN01000037">
    <property type="protein sequence ID" value="OHU93596.1"/>
    <property type="molecule type" value="Genomic_DNA"/>
</dbReference>
<feature type="chain" id="PRO_5010334836" description="Outer membrane protein beta-barrel domain-containing protein" evidence="2">
    <location>
        <begin position="23"/>
        <end position="193"/>
    </location>
</feature>
<reference evidence="4 5" key="1">
    <citation type="submission" date="2016-10" db="EMBL/GenBank/DDBJ databases">
        <title>Pseudoalteromonas amylolytica sp. nov., isolated from the surface seawater.</title>
        <authorList>
            <person name="Wu Y.-H."/>
            <person name="Cheng H."/>
            <person name="Jin X.-B."/>
            <person name="Wang C.-S."/>
            <person name="Xu X.-W."/>
        </authorList>
    </citation>
    <scope>NUCLEOTIDE SEQUENCE [LARGE SCALE GENOMIC DNA]</scope>
    <source>
        <strain evidence="4 5">JCM 12483</strain>
    </source>
</reference>
<dbReference type="SUPFAM" id="SSF56925">
    <property type="entry name" value="OMPA-like"/>
    <property type="match status" value="1"/>
</dbReference>
<evidence type="ECO:0000313" key="4">
    <source>
        <dbReference type="EMBL" id="OHU93596.1"/>
    </source>
</evidence>
<dbReference type="Proteomes" id="UP000180253">
    <property type="component" value="Unassembled WGS sequence"/>
</dbReference>
<evidence type="ECO:0000256" key="1">
    <source>
        <dbReference type="ARBA" id="ARBA00022729"/>
    </source>
</evidence>